<sequence>VFKIKGKINLILLVFNIFCLLYYSIQLLVFTDEFVSSNIGFFNHAVAGLSEIIGIIFFCLAAGLSIVVFRGANNQLPLLTTVFLMQIIISLNFWRYVITDEPGETSISVIMFNACVFSLMSFSMLILMIRLKKIT</sequence>
<keyword evidence="1" id="KW-1133">Transmembrane helix</keyword>
<feature type="transmembrane region" description="Helical" evidence="1">
    <location>
        <begin position="106"/>
        <end position="129"/>
    </location>
</feature>
<evidence type="ECO:0000256" key="1">
    <source>
        <dbReference type="SAM" id="Phobius"/>
    </source>
</evidence>
<organism evidence="2">
    <name type="scientific">marine metagenome</name>
    <dbReference type="NCBI Taxonomy" id="408172"/>
    <lineage>
        <taxon>unclassified sequences</taxon>
        <taxon>metagenomes</taxon>
        <taxon>ecological metagenomes</taxon>
    </lineage>
</organism>
<keyword evidence="1" id="KW-0812">Transmembrane</keyword>
<proteinExistence type="predicted"/>
<reference evidence="2" key="1">
    <citation type="submission" date="2018-05" db="EMBL/GenBank/DDBJ databases">
        <authorList>
            <person name="Lanie J.A."/>
            <person name="Ng W.-L."/>
            <person name="Kazmierczak K.M."/>
            <person name="Andrzejewski T.M."/>
            <person name="Davidsen T.M."/>
            <person name="Wayne K.J."/>
            <person name="Tettelin H."/>
            <person name="Glass J.I."/>
            <person name="Rusch D."/>
            <person name="Podicherti R."/>
            <person name="Tsui H.-C.T."/>
            <person name="Winkler M.E."/>
        </authorList>
    </citation>
    <scope>NUCLEOTIDE SEQUENCE</scope>
</reference>
<dbReference type="EMBL" id="UINC01194757">
    <property type="protein sequence ID" value="SVE11000.1"/>
    <property type="molecule type" value="Genomic_DNA"/>
</dbReference>
<accession>A0A383AU00</accession>
<feature type="transmembrane region" description="Helical" evidence="1">
    <location>
        <begin position="76"/>
        <end position="94"/>
    </location>
</feature>
<feature type="non-terminal residue" evidence="2">
    <location>
        <position position="1"/>
    </location>
</feature>
<evidence type="ECO:0008006" key="3">
    <source>
        <dbReference type="Google" id="ProtNLM"/>
    </source>
</evidence>
<name>A0A383AU00_9ZZZZ</name>
<feature type="transmembrane region" description="Helical" evidence="1">
    <location>
        <begin position="45"/>
        <end position="69"/>
    </location>
</feature>
<protein>
    <recommendedName>
        <fullName evidence="3">DoxX family protein</fullName>
    </recommendedName>
</protein>
<keyword evidence="1" id="KW-0472">Membrane</keyword>
<evidence type="ECO:0000313" key="2">
    <source>
        <dbReference type="EMBL" id="SVE11000.1"/>
    </source>
</evidence>
<dbReference type="AlphaFoldDB" id="A0A383AU00"/>
<feature type="transmembrane region" description="Helical" evidence="1">
    <location>
        <begin position="7"/>
        <end position="25"/>
    </location>
</feature>
<gene>
    <name evidence="2" type="ORF">METZ01_LOCUS463854</name>
</gene>